<keyword evidence="2" id="KW-0472">Membrane</keyword>
<protein>
    <submittedName>
        <fullName evidence="4">HYPK protein</fullName>
    </submittedName>
</protein>
<organism evidence="4 5">
    <name type="scientific">Acromyrmex heyeri</name>
    <dbReference type="NCBI Taxonomy" id="230685"/>
    <lineage>
        <taxon>Eukaryota</taxon>
        <taxon>Metazoa</taxon>
        <taxon>Ecdysozoa</taxon>
        <taxon>Arthropoda</taxon>
        <taxon>Hexapoda</taxon>
        <taxon>Insecta</taxon>
        <taxon>Pterygota</taxon>
        <taxon>Neoptera</taxon>
        <taxon>Endopterygota</taxon>
        <taxon>Hymenoptera</taxon>
        <taxon>Apocrita</taxon>
        <taxon>Aculeata</taxon>
        <taxon>Formicoidea</taxon>
        <taxon>Formicidae</taxon>
        <taxon>Myrmicinae</taxon>
        <taxon>Acromyrmex</taxon>
    </lineage>
</organism>
<feature type="compositionally biased region" description="Polar residues" evidence="1">
    <location>
        <begin position="211"/>
        <end position="222"/>
    </location>
</feature>
<dbReference type="GO" id="GO:0043066">
    <property type="term" value="P:negative regulation of apoptotic process"/>
    <property type="evidence" value="ECO:0007669"/>
    <property type="project" value="TreeGrafter"/>
</dbReference>
<evidence type="ECO:0000313" key="4">
    <source>
        <dbReference type="EMBL" id="KAG5331483.1"/>
    </source>
</evidence>
<keyword evidence="5" id="KW-1185">Reference proteome</keyword>
<reference evidence="4 5" key="1">
    <citation type="submission" date="2020-02" db="EMBL/GenBank/DDBJ databases">
        <title>Relaxed selection underlies rapid genomic changes in the transitions from sociality to social parasitism in ants.</title>
        <authorList>
            <person name="Bi X."/>
        </authorList>
    </citation>
    <scope>NUCLEOTIDE SEQUENCE [LARGE SCALE GENOMIC DNA]</scope>
    <source>
        <strain evidence="4">BGI-DK2014b</strain>
        <tissue evidence="4">Whole body</tissue>
    </source>
</reference>
<feature type="non-terminal residue" evidence="4">
    <location>
        <position position="272"/>
    </location>
</feature>
<dbReference type="EMBL" id="JAANIB010005686">
    <property type="protein sequence ID" value="KAG5331483.1"/>
    <property type="molecule type" value="Genomic_DNA"/>
</dbReference>
<dbReference type="GO" id="GO:0050821">
    <property type="term" value="P:protein stabilization"/>
    <property type="evidence" value="ECO:0007669"/>
    <property type="project" value="TreeGrafter"/>
</dbReference>
<dbReference type="Pfam" id="PF19026">
    <property type="entry name" value="UBA_HYPK"/>
    <property type="match status" value="1"/>
</dbReference>
<feature type="domain" description="Nascent polypeptide-associated complex subunit alpha-like UBA" evidence="3">
    <location>
        <begin position="114"/>
        <end position="136"/>
    </location>
</feature>
<sequence>MADDDMNGDSDDVQQEKSQKKAAKYDSGAADLEKVTDYAEEKEISSSDGFSCALSIIGDRRDKEAAEKKAKEKELLKVSIKKEDVDLIVSTFPTCSILGDSYQSKDLWLSFFQMKEMEISRILAEQTLREHRGDIKLHEQQQLVIMTQIGIALLFGLSIFGLIVFYYKICYKPIQTSTRTRRRHVHEEDDLTTYCSTIEGQARPPSYNEAVRNTSSTNTYSDSAPPLHTSPYNRMSMSEAPPSYPGTPKLQEKILHQNSNEPPSSSPVVQHM</sequence>
<dbReference type="Proteomes" id="UP000670152">
    <property type="component" value="Unassembled WGS sequence"/>
</dbReference>
<name>A0A836FSF8_9HYME</name>
<comment type="caution">
    <text evidence="4">The sequence shown here is derived from an EMBL/GenBank/DDBJ whole genome shotgun (WGS) entry which is preliminary data.</text>
</comment>
<evidence type="ECO:0000259" key="3">
    <source>
        <dbReference type="Pfam" id="PF19026"/>
    </source>
</evidence>
<dbReference type="CDD" id="cd14361">
    <property type="entry name" value="UBA_HYPK"/>
    <property type="match status" value="1"/>
</dbReference>
<dbReference type="InterPro" id="IPR044034">
    <property type="entry name" value="NAC-like_UBA"/>
</dbReference>
<evidence type="ECO:0000256" key="2">
    <source>
        <dbReference type="SAM" id="Phobius"/>
    </source>
</evidence>
<keyword evidence="2" id="KW-0812">Transmembrane</keyword>
<feature type="non-terminal residue" evidence="4">
    <location>
        <position position="1"/>
    </location>
</feature>
<dbReference type="InterPro" id="IPR052617">
    <property type="entry name" value="Huntingtin-int_K"/>
</dbReference>
<feature type="transmembrane region" description="Helical" evidence="2">
    <location>
        <begin position="143"/>
        <end position="167"/>
    </location>
</feature>
<feature type="compositionally biased region" description="Acidic residues" evidence="1">
    <location>
        <begin position="1"/>
        <end position="13"/>
    </location>
</feature>
<dbReference type="OrthoDB" id="285219at2759"/>
<proteinExistence type="predicted"/>
<dbReference type="PANTHER" id="PTHR31184:SF2">
    <property type="entry name" value="HUNTINGTIN-INTERACTING PROTEIN K"/>
    <property type="match status" value="1"/>
</dbReference>
<gene>
    <name evidence="4" type="primary">Hypk</name>
    <name evidence="4" type="ORF">G6Z77_0013968</name>
</gene>
<evidence type="ECO:0000313" key="5">
    <source>
        <dbReference type="Proteomes" id="UP000670152"/>
    </source>
</evidence>
<dbReference type="AlphaFoldDB" id="A0A836FSF8"/>
<feature type="region of interest" description="Disordered" evidence="1">
    <location>
        <begin position="199"/>
        <end position="272"/>
    </location>
</feature>
<accession>A0A836FSF8</accession>
<feature type="compositionally biased region" description="Low complexity" evidence="1">
    <location>
        <begin position="262"/>
        <end position="272"/>
    </location>
</feature>
<evidence type="ECO:0000256" key="1">
    <source>
        <dbReference type="SAM" id="MobiDB-lite"/>
    </source>
</evidence>
<dbReference type="InterPro" id="IPR038922">
    <property type="entry name" value="HYPK_UBA"/>
</dbReference>
<keyword evidence="2" id="KW-1133">Transmembrane helix</keyword>
<feature type="region of interest" description="Disordered" evidence="1">
    <location>
        <begin position="1"/>
        <end position="28"/>
    </location>
</feature>
<dbReference type="PANTHER" id="PTHR31184">
    <property type="entry name" value="HUNTINGTIN-INTERACTING PROTEIN K FAMILY MEMBER"/>
    <property type="match status" value="1"/>
</dbReference>